<evidence type="ECO:0000313" key="3">
    <source>
        <dbReference type="Proteomes" id="UP001153069"/>
    </source>
</evidence>
<feature type="region of interest" description="Disordered" evidence="1">
    <location>
        <begin position="90"/>
        <end position="209"/>
    </location>
</feature>
<evidence type="ECO:0000313" key="2">
    <source>
        <dbReference type="EMBL" id="CAB9530241.1"/>
    </source>
</evidence>
<dbReference type="OrthoDB" id="207143at2759"/>
<dbReference type="AlphaFoldDB" id="A0A9N8EZS3"/>
<feature type="region of interest" description="Disordered" evidence="1">
    <location>
        <begin position="1"/>
        <end position="26"/>
    </location>
</feature>
<name>A0A9N8EZS3_9STRA</name>
<reference evidence="2" key="1">
    <citation type="submission" date="2020-06" db="EMBL/GenBank/DDBJ databases">
        <authorList>
            <consortium name="Plant Systems Biology data submission"/>
        </authorList>
    </citation>
    <scope>NUCLEOTIDE SEQUENCE</scope>
    <source>
        <strain evidence="2">D6</strain>
    </source>
</reference>
<dbReference type="EMBL" id="CAICTM010002799">
    <property type="protein sequence ID" value="CAB9530241.1"/>
    <property type="molecule type" value="Genomic_DNA"/>
</dbReference>
<sequence length="426" mass="47126">MSAPTTPASANPAAGQTTASNASADETTMMVESSNNILITKEEFMKTQENLPPYDFRGYTAKFYLSKFTWASYGMPAFLQALAFAAQKRSSPAPAQRRNTYNQATQEEDRVIIKGRPSTNKPANDNTFSKNLKQPPPVSTGNSSQQIPYRRHSTGTIHQQDKKVSAAAASAKKRHSQSITPTNKKPSSQQHHHSQLPYPPQYKGGFSPPFAATPAAAAKPPPYYRPLYSSIPSAAAKPMRRLAKIRPYANQAIPVSSQEIFAAIPREASSYFHIMDRRVNLDAFAHNNTDKRSDFAAIPVYSLLRAWVQDDPCRQVPKHQVLDDWHLPLTTTTTTTTIGSRKRVHEEIIVASTKKDDEESTAKKKKVTLDITGYIAASNNAVASDTTLSLDVLKAQMVQDAKETRKKKAAPKKEDLAGMLEQLRQR</sequence>
<protein>
    <submittedName>
        <fullName evidence="2">Uncharacterized protein</fullName>
    </submittedName>
</protein>
<feature type="compositionally biased region" description="Polar residues" evidence="1">
    <location>
        <begin position="177"/>
        <end position="189"/>
    </location>
</feature>
<feature type="compositionally biased region" description="Polar residues" evidence="1">
    <location>
        <begin position="117"/>
        <end position="132"/>
    </location>
</feature>
<comment type="caution">
    <text evidence="2">The sequence shown here is derived from an EMBL/GenBank/DDBJ whole genome shotgun (WGS) entry which is preliminary data.</text>
</comment>
<feature type="compositionally biased region" description="Low complexity" evidence="1">
    <location>
        <begin position="1"/>
        <end position="14"/>
    </location>
</feature>
<proteinExistence type="predicted"/>
<keyword evidence="3" id="KW-1185">Reference proteome</keyword>
<dbReference type="Proteomes" id="UP001153069">
    <property type="component" value="Unassembled WGS sequence"/>
</dbReference>
<gene>
    <name evidence="2" type="ORF">SEMRO_2801_G337400.1</name>
</gene>
<feature type="region of interest" description="Disordered" evidence="1">
    <location>
        <begin position="402"/>
        <end position="426"/>
    </location>
</feature>
<feature type="compositionally biased region" description="Polar residues" evidence="1">
    <location>
        <begin position="15"/>
        <end position="26"/>
    </location>
</feature>
<accession>A0A9N8EZS3</accession>
<organism evidence="2 3">
    <name type="scientific">Seminavis robusta</name>
    <dbReference type="NCBI Taxonomy" id="568900"/>
    <lineage>
        <taxon>Eukaryota</taxon>
        <taxon>Sar</taxon>
        <taxon>Stramenopiles</taxon>
        <taxon>Ochrophyta</taxon>
        <taxon>Bacillariophyta</taxon>
        <taxon>Bacillariophyceae</taxon>
        <taxon>Bacillariophycidae</taxon>
        <taxon>Naviculales</taxon>
        <taxon>Naviculaceae</taxon>
        <taxon>Seminavis</taxon>
    </lineage>
</organism>
<evidence type="ECO:0000256" key="1">
    <source>
        <dbReference type="SAM" id="MobiDB-lite"/>
    </source>
</evidence>